<reference evidence="2" key="1">
    <citation type="submission" date="2018-01" db="EMBL/GenBank/DDBJ databases">
        <authorList>
            <consortium name="Urmite Genomes"/>
        </authorList>
    </citation>
    <scope>NUCLEOTIDE SEQUENCE [LARGE SCALE GENOMIC DNA]</scope>
    <source>
        <strain evidence="2">AFP003</strain>
    </source>
</reference>
<name>A0A2K4YFB8_9MYCO</name>
<dbReference type="AlphaFoldDB" id="A0A2K4YFB8"/>
<keyword evidence="1" id="KW-0472">Membrane</keyword>
<evidence type="ECO:0000313" key="3">
    <source>
        <dbReference type="Proteomes" id="UP000236318"/>
    </source>
</evidence>
<feature type="transmembrane region" description="Helical" evidence="1">
    <location>
        <begin position="30"/>
        <end position="49"/>
    </location>
</feature>
<organism evidence="2 3">
    <name type="scientific">Mycobacterium ahvazicum</name>
    <dbReference type="NCBI Taxonomy" id="1964395"/>
    <lineage>
        <taxon>Bacteria</taxon>
        <taxon>Bacillati</taxon>
        <taxon>Actinomycetota</taxon>
        <taxon>Actinomycetes</taxon>
        <taxon>Mycobacteriales</taxon>
        <taxon>Mycobacteriaceae</taxon>
        <taxon>Mycobacterium</taxon>
        <taxon>Mycobacterium simiae complex</taxon>
    </lineage>
</organism>
<keyword evidence="1" id="KW-1133">Transmembrane helix</keyword>
<comment type="caution">
    <text evidence="2">The sequence shown here is derived from an EMBL/GenBank/DDBJ whole genome shotgun (WGS) entry which is preliminary data.</text>
</comment>
<protein>
    <submittedName>
        <fullName evidence="2">Uncharacterized protein</fullName>
    </submittedName>
</protein>
<sequence length="74" mass="7824">MGWSMIRRQNRAAIVGRAPAAGPLITAHRLWIGMLWMLFIAGISAVFVTAALGHVLVAMIIGLITGAFFAGMAS</sequence>
<keyword evidence="3" id="KW-1185">Reference proteome</keyword>
<dbReference type="EMBL" id="FXEG02000004">
    <property type="protein sequence ID" value="SOX55464.1"/>
    <property type="molecule type" value="Genomic_DNA"/>
</dbReference>
<accession>A0A2K4YFB8</accession>
<evidence type="ECO:0000313" key="2">
    <source>
        <dbReference type="EMBL" id="SOX55464.1"/>
    </source>
</evidence>
<gene>
    <name evidence="2" type="ORF">MAAFP003_4156</name>
</gene>
<feature type="transmembrane region" description="Helical" evidence="1">
    <location>
        <begin position="55"/>
        <end position="73"/>
    </location>
</feature>
<proteinExistence type="predicted"/>
<keyword evidence="1" id="KW-0812">Transmembrane</keyword>
<evidence type="ECO:0000256" key="1">
    <source>
        <dbReference type="SAM" id="Phobius"/>
    </source>
</evidence>
<dbReference type="Proteomes" id="UP000236318">
    <property type="component" value="Unassembled WGS sequence"/>
</dbReference>